<dbReference type="PANTHER" id="PTHR31885:SF6">
    <property type="entry name" value="GH04784P"/>
    <property type="match status" value="1"/>
</dbReference>
<reference evidence="7 8" key="1">
    <citation type="submission" date="2015-07" db="EMBL/GenBank/DDBJ databases">
        <title>ATOL: Assembling a taxonomically balanced genome-scale reconstruction of the evolutionary history of the Enterobacteriaceae.</title>
        <authorList>
            <person name="Plunkett G.III."/>
            <person name="Neeno-Eckwall E.C."/>
            <person name="Glasner J.D."/>
            <person name="Perna N.T."/>
        </authorList>
    </citation>
    <scope>NUCLEOTIDE SEQUENCE [LARGE SCALE GENOMIC DNA]</scope>
    <source>
        <strain evidence="7 8">ATCC 35017</strain>
    </source>
</reference>
<feature type="transmembrane region" description="Helical" evidence="6">
    <location>
        <begin position="77"/>
        <end position="97"/>
    </location>
</feature>
<gene>
    <name evidence="7" type="ORF">M992_0216</name>
</gene>
<keyword evidence="8" id="KW-1185">Reference proteome</keyword>
<evidence type="ECO:0000256" key="1">
    <source>
        <dbReference type="ARBA" id="ARBA00004141"/>
    </source>
</evidence>
<comment type="subcellular location">
    <subcellularLocation>
        <location evidence="1">Membrane</location>
        <topology evidence="1">Multi-pass membrane protein</topology>
    </subcellularLocation>
</comment>
<dbReference type="OrthoDB" id="6496852at2"/>
<keyword evidence="3 6" id="KW-0812">Transmembrane</keyword>
<dbReference type="GeneID" id="79715991"/>
<comment type="caution">
    <text evidence="7">The sequence shown here is derived from an EMBL/GenBank/DDBJ whole genome shotgun (WGS) entry which is preliminary data.</text>
</comment>
<evidence type="ECO:0000256" key="6">
    <source>
        <dbReference type="SAM" id="Phobius"/>
    </source>
</evidence>
<dbReference type="RefSeq" id="WP_053907005.1">
    <property type="nucleotide sequence ID" value="NZ_CAWMUS010000003.1"/>
</dbReference>
<evidence type="ECO:0000256" key="4">
    <source>
        <dbReference type="ARBA" id="ARBA00022989"/>
    </source>
</evidence>
<feature type="transmembrane region" description="Helical" evidence="6">
    <location>
        <begin position="129"/>
        <end position="148"/>
    </location>
</feature>
<dbReference type="PANTHER" id="PTHR31885">
    <property type="entry name" value="GH04784P"/>
    <property type="match status" value="1"/>
</dbReference>
<feature type="transmembrane region" description="Helical" evidence="6">
    <location>
        <begin position="190"/>
        <end position="208"/>
    </location>
</feature>
<dbReference type="AlphaFoldDB" id="A0A0N0IC22"/>
<keyword evidence="4 6" id="KW-1133">Transmembrane helix</keyword>
<keyword evidence="5 6" id="KW-0472">Membrane</keyword>
<protein>
    <submittedName>
        <fullName evidence="7">Putative membrane protein</fullName>
    </submittedName>
</protein>
<evidence type="ECO:0000313" key="7">
    <source>
        <dbReference type="EMBL" id="KPD04111.1"/>
    </source>
</evidence>
<dbReference type="Proteomes" id="UP000053226">
    <property type="component" value="Unassembled WGS sequence"/>
</dbReference>
<accession>A0A0N0IC22</accession>
<comment type="similarity">
    <text evidence="2">Belongs to the TMEM86 family.</text>
</comment>
<feature type="transmembrane region" description="Helical" evidence="6">
    <location>
        <begin position="160"/>
        <end position="178"/>
    </location>
</feature>
<dbReference type="Pfam" id="PF07947">
    <property type="entry name" value="YhhN"/>
    <property type="match status" value="1"/>
</dbReference>
<proteinExistence type="inferred from homology"/>
<dbReference type="InterPro" id="IPR012506">
    <property type="entry name" value="TMEM86B-like"/>
</dbReference>
<feature type="transmembrane region" description="Helical" evidence="6">
    <location>
        <begin position="43"/>
        <end position="65"/>
    </location>
</feature>
<feature type="transmembrane region" description="Helical" evidence="6">
    <location>
        <begin position="103"/>
        <end position="122"/>
    </location>
</feature>
<dbReference type="EMBL" id="LGAA01000003">
    <property type="protein sequence ID" value="KPD04111.1"/>
    <property type="molecule type" value="Genomic_DNA"/>
</dbReference>
<organism evidence="7 8">
    <name type="scientific">Moellerella wisconsensis ATCC 35017</name>
    <dbReference type="NCBI Taxonomy" id="1354267"/>
    <lineage>
        <taxon>Bacteria</taxon>
        <taxon>Pseudomonadati</taxon>
        <taxon>Pseudomonadota</taxon>
        <taxon>Gammaproteobacteria</taxon>
        <taxon>Enterobacterales</taxon>
        <taxon>Morganellaceae</taxon>
        <taxon>Moellerella</taxon>
    </lineage>
</organism>
<dbReference type="GO" id="GO:0016787">
    <property type="term" value="F:hydrolase activity"/>
    <property type="evidence" value="ECO:0007669"/>
    <property type="project" value="TreeGrafter"/>
</dbReference>
<evidence type="ECO:0000256" key="2">
    <source>
        <dbReference type="ARBA" id="ARBA00007375"/>
    </source>
</evidence>
<evidence type="ECO:0000313" key="8">
    <source>
        <dbReference type="Proteomes" id="UP000053226"/>
    </source>
</evidence>
<dbReference type="GO" id="GO:0016020">
    <property type="term" value="C:membrane"/>
    <property type="evidence" value="ECO:0007669"/>
    <property type="project" value="UniProtKB-SubCell"/>
</dbReference>
<sequence>MISWPFLAVLFSGWLYVDAAYRGPDWQRWLFRPVTLLLLLAWGWNAEFITISGYLVLAGLLASLLGDMLRILPGERLLASIALIFISYLLYAISFGLQMNFSLYLPWLPVPIVLTLVTLLIIWTKLETLQAPVFALLIMSMIMVWVAGDQYFGLAREVNFSIMVGACLLFLSNCIWLIARFRYPFKASKAIVATLYFLGQFLIIRSLYL</sequence>
<name>A0A0N0IC22_9GAMM</name>
<evidence type="ECO:0000256" key="3">
    <source>
        <dbReference type="ARBA" id="ARBA00022692"/>
    </source>
</evidence>
<evidence type="ECO:0000256" key="5">
    <source>
        <dbReference type="ARBA" id="ARBA00023136"/>
    </source>
</evidence>